<dbReference type="Proteomes" id="UP000324222">
    <property type="component" value="Unassembled WGS sequence"/>
</dbReference>
<keyword evidence="1" id="KW-1133">Transmembrane helix</keyword>
<keyword evidence="3" id="KW-1185">Reference proteome</keyword>
<dbReference type="AlphaFoldDB" id="A0A5B7HGB0"/>
<proteinExistence type="predicted"/>
<evidence type="ECO:0000313" key="2">
    <source>
        <dbReference type="EMBL" id="MPC67958.1"/>
    </source>
</evidence>
<sequence>MAVVEMEVMEVVVVMVVVVVVVVAAGRGRRGEQREAAVRVVVAEGVRRKVSFRIGQERRSSVVGDGSRRQRYDNIMKEVGEDQQGWFGKAWWR</sequence>
<dbReference type="EMBL" id="VSRR010027027">
    <property type="protein sequence ID" value="MPC67958.1"/>
    <property type="molecule type" value="Genomic_DNA"/>
</dbReference>
<keyword evidence="1" id="KW-0812">Transmembrane</keyword>
<protein>
    <submittedName>
        <fullName evidence="2">Uncharacterized protein</fullName>
    </submittedName>
</protein>
<evidence type="ECO:0000256" key="1">
    <source>
        <dbReference type="SAM" id="Phobius"/>
    </source>
</evidence>
<gene>
    <name evidence="2" type="ORF">E2C01_062145</name>
</gene>
<name>A0A5B7HGB0_PORTR</name>
<keyword evidence="1" id="KW-0472">Membrane</keyword>
<organism evidence="2 3">
    <name type="scientific">Portunus trituberculatus</name>
    <name type="common">Swimming crab</name>
    <name type="synonym">Neptunus trituberculatus</name>
    <dbReference type="NCBI Taxonomy" id="210409"/>
    <lineage>
        <taxon>Eukaryota</taxon>
        <taxon>Metazoa</taxon>
        <taxon>Ecdysozoa</taxon>
        <taxon>Arthropoda</taxon>
        <taxon>Crustacea</taxon>
        <taxon>Multicrustacea</taxon>
        <taxon>Malacostraca</taxon>
        <taxon>Eumalacostraca</taxon>
        <taxon>Eucarida</taxon>
        <taxon>Decapoda</taxon>
        <taxon>Pleocyemata</taxon>
        <taxon>Brachyura</taxon>
        <taxon>Eubrachyura</taxon>
        <taxon>Portunoidea</taxon>
        <taxon>Portunidae</taxon>
        <taxon>Portuninae</taxon>
        <taxon>Portunus</taxon>
    </lineage>
</organism>
<accession>A0A5B7HGB0</accession>
<feature type="transmembrane region" description="Helical" evidence="1">
    <location>
        <begin position="6"/>
        <end position="25"/>
    </location>
</feature>
<comment type="caution">
    <text evidence="2">The sequence shown here is derived from an EMBL/GenBank/DDBJ whole genome shotgun (WGS) entry which is preliminary data.</text>
</comment>
<evidence type="ECO:0000313" key="3">
    <source>
        <dbReference type="Proteomes" id="UP000324222"/>
    </source>
</evidence>
<reference evidence="2 3" key="1">
    <citation type="submission" date="2019-05" db="EMBL/GenBank/DDBJ databases">
        <title>Another draft genome of Portunus trituberculatus and its Hox gene families provides insights of decapod evolution.</title>
        <authorList>
            <person name="Jeong J.-H."/>
            <person name="Song I."/>
            <person name="Kim S."/>
            <person name="Choi T."/>
            <person name="Kim D."/>
            <person name="Ryu S."/>
            <person name="Kim W."/>
        </authorList>
    </citation>
    <scope>NUCLEOTIDE SEQUENCE [LARGE SCALE GENOMIC DNA]</scope>
    <source>
        <tissue evidence="2">Muscle</tissue>
    </source>
</reference>